<dbReference type="Gene3D" id="3.10.310.70">
    <property type="match status" value="1"/>
</dbReference>
<reference evidence="2" key="1">
    <citation type="submission" date="2011-11" db="EMBL/GenBank/DDBJ databases">
        <title>The Genome Sequence of Fusarium oxysporum PHW808.</title>
        <authorList>
            <consortium name="The Broad Institute Genome Sequencing Platform"/>
            <person name="Ma L.-J."/>
            <person name="Gale L.R."/>
            <person name="Schwartz D.C."/>
            <person name="Zhou S."/>
            <person name="Corby-Kistler H."/>
            <person name="Young S.K."/>
            <person name="Zeng Q."/>
            <person name="Gargeya S."/>
            <person name="Fitzgerald M."/>
            <person name="Haas B."/>
            <person name="Abouelleil A."/>
            <person name="Alvarado L."/>
            <person name="Arachchi H.M."/>
            <person name="Berlin A."/>
            <person name="Brown A."/>
            <person name="Chapman S.B."/>
            <person name="Chen Z."/>
            <person name="Dunbar C."/>
            <person name="Freedman E."/>
            <person name="Gearin G."/>
            <person name="Goldberg J."/>
            <person name="Griggs A."/>
            <person name="Gujja S."/>
            <person name="Heiman D."/>
            <person name="Howarth C."/>
            <person name="Larson L."/>
            <person name="Lui A."/>
            <person name="MacDonald P.J.P."/>
            <person name="Montmayeur A."/>
            <person name="Murphy C."/>
            <person name="Neiman D."/>
            <person name="Pearson M."/>
            <person name="Priest M."/>
            <person name="Roberts A."/>
            <person name="Saif S."/>
            <person name="Shea T."/>
            <person name="Shenoy N."/>
            <person name="Sisk P."/>
            <person name="Stolte C."/>
            <person name="Sykes S."/>
            <person name="Wortman J."/>
            <person name="Nusbaum C."/>
            <person name="Birren B."/>
        </authorList>
    </citation>
    <scope>NUCLEOTIDE SEQUENCE [LARGE SCALE GENOMIC DNA]</scope>
    <source>
        <strain evidence="2">54008</strain>
    </source>
</reference>
<evidence type="ECO:0000313" key="2">
    <source>
        <dbReference type="EMBL" id="EXL66625.1"/>
    </source>
</evidence>
<proteinExistence type="predicted"/>
<sequence length="537" mass="59444">MSSGTRVSTSAENSVAYINGRVYTVNKSSPWAEAFIVMPEGKFGTIGSTTQIRDIAEAAGMVVYDLHQAFIMPGIHDAHVHALHAGAQMLSWAELPAGTALDQTPKRLAECACACQFQHAYQDWIVGAVWNFEDYDRSVLDKDFPDRPVLLHGYGFHHRFANTTALERAGYDIKDEPVPKHGEMPRRPDGSLTGELKGQAGNRATAAVPVPPMAHVKRALQRATKELHRNGVTSCQEASATKVMLEALGELDTEGKLKMHFATHILYKNEWLSGEIMSPPDRLIMDAEKYKTKHVDTGFVKLMMDGVPAPPVFSHASVDENGTPDMSKILLPDIEEVLSKFDARGLTCKVHAMGHGASTMTLDAFENVRQKNPDGPRHEIAHCSNILPGDFARFNELKITAEMSPAGFFDYEKTGLDMPLIDWDFERMVEAKNYVTIGSDWVYGMTLPMLPAVDIVARKVGAEKTLEMITLAGARATNREEDSGSIETGKVASFISVDRDLTQGGFEKAQVMKTWFEGELVYENREYLYQCLSKELV</sequence>
<dbReference type="PANTHER" id="PTHR22642:SF2">
    <property type="entry name" value="PROTEIN LONG AFTER FAR-RED 3"/>
    <property type="match status" value="1"/>
</dbReference>
<organism evidence="2">
    <name type="scientific">Fusarium oxysporum f. sp. conglutinans race 2 54008</name>
    <dbReference type="NCBI Taxonomy" id="1089457"/>
    <lineage>
        <taxon>Eukaryota</taxon>
        <taxon>Fungi</taxon>
        <taxon>Dikarya</taxon>
        <taxon>Ascomycota</taxon>
        <taxon>Pezizomycotina</taxon>
        <taxon>Sordariomycetes</taxon>
        <taxon>Hypocreomycetidae</taxon>
        <taxon>Hypocreales</taxon>
        <taxon>Nectriaceae</taxon>
        <taxon>Fusarium</taxon>
        <taxon>Fusarium oxysporum species complex</taxon>
    </lineage>
</organism>
<dbReference type="Gene3D" id="3.20.20.140">
    <property type="entry name" value="Metal-dependent hydrolases"/>
    <property type="match status" value="1"/>
</dbReference>
<dbReference type="SUPFAM" id="SSF51338">
    <property type="entry name" value="Composite domain of metallo-dependent hydrolases"/>
    <property type="match status" value="1"/>
</dbReference>
<dbReference type="AlphaFoldDB" id="X0H3M8"/>
<dbReference type="InterPro" id="IPR011059">
    <property type="entry name" value="Metal-dep_hydrolase_composite"/>
</dbReference>
<dbReference type="GO" id="GO:0016810">
    <property type="term" value="F:hydrolase activity, acting on carbon-nitrogen (but not peptide) bonds"/>
    <property type="evidence" value="ECO:0007669"/>
    <property type="project" value="InterPro"/>
</dbReference>
<evidence type="ECO:0000259" key="1">
    <source>
        <dbReference type="Pfam" id="PF07969"/>
    </source>
</evidence>
<gene>
    <name evidence="2" type="ORF">FOPG_17218</name>
</gene>
<dbReference type="SUPFAM" id="SSF51556">
    <property type="entry name" value="Metallo-dependent hydrolases"/>
    <property type="match status" value="1"/>
</dbReference>
<dbReference type="OrthoDB" id="194468at2759"/>
<feature type="domain" description="Amidohydrolase 3" evidence="1">
    <location>
        <begin position="63"/>
        <end position="522"/>
    </location>
</feature>
<accession>X0H3M8</accession>
<dbReference type="HOGENOM" id="CLU_009942_6_2_1"/>
<dbReference type="Proteomes" id="UP000030676">
    <property type="component" value="Unassembled WGS sequence"/>
</dbReference>
<name>X0H3M8_FUSOX</name>
<dbReference type="Gene3D" id="2.30.40.10">
    <property type="entry name" value="Urease, subunit C, domain 1"/>
    <property type="match status" value="1"/>
</dbReference>
<dbReference type="InterPro" id="IPR032466">
    <property type="entry name" value="Metal_Hydrolase"/>
</dbReference>
<dbReference type="EMBL" id="JH659026">
    <property type="protein sequence ID" value="EXL66625.1"/>
    <property type="molecule type" value="Genomic_DNA"/>
</dbReference>
<dbReference type="InterPro" id="IPR013108">
    <property type="entry name" value="Amidohydro_3"/>
</dbReference>
<reference evidence="2" key="2">
    <citation type="submission" date="2012-05" db="EMBL/GenBank/DDBJ databases">
        <title>The Genome Annotation of Fusarium oxysporum PHW808.</title>
        <authorList>
            <consortium name="The Broad Institute Genomics Platform"/>
            <person name="Ma L.-J."/>
            <person name="Corby-Kistler H."/>
            <person name="Broz K."/>
            <person name="Gale L.R."/>
            <person name="Jonkers W."/>
            <person name="O'Donnell K."/>
            <person name="Ploetz R."/>
            <person name="Steinberg C."/>
            <person name="Schwartz D.C."/>
            <person name="VanEtten H."/>
            <person name="Zhou S."/>
            <person name="Young S.K."/>
            <person name="Zeng Q."/>
            <person name="Gargeya S."/>
            <person name="Fitzgerald M."/>
            <person name="Abouelleil A."/>
            <person name="Alvarado L."/>
            <person name="Chapman S.B."/>
            <person name="Gainer-Dewar J."/>
            <person name="Goldberg J."/>
            <person name="Griggs A."/>
            <person name="Gujja S."/>
            <person name="Hansen M."/>
            <person name="Howarth C."/>
            <person name="Imamovic A."/>
            <person name="Ireland A."/>
            <person name="Larimer J."/>
            <person name="McCowan C."/>
            <person name="Murphy C."/>
            <person name="Pearson M."/>
            <person name="Poon T.W."/>
            <person name="Priest M."/>
            <person name="Roberts A."/>
            <person name="Saif S."/>
            <person name="Shea T."/>
            <person name="Sykes S."/>
            <person name="Wortman J."/>
            <person name="Nusbaum C."/>
            <person name="Birren B."/>
        </authorList>
    </citation>
    <scope>NUCLEOTIDE SEQUENCE</scope>
    <source>
        <strain evidence="2">54008</strain>
    </source>
</reference>
<dbReference type="Pfam" id="PF07969">
    <property type="entry name" value="Amidohydro_3"/>
    <property type="match status" value="1"/>
</dbReference>
<protein>
    <recommendedName>
        <fullName evidence="1">Amidohydrolase 3 domain-containing protein</fullName>
    </recommendedName>
</protein>
<dbReference type="PANTHER" id="PTHR22642">
    <property type="entry name" value="IMIDAZOLONEPROPIONASE"/>
    <property type="match status" value="1"/>
</dbReference>